<dbReference type="Pfam" id="PF07687">
    <property type="entry name" value="M20_dimer"/>
    <property type="match status" value="1"/>
</dbReference>
<dbReference type="NCBIfam" id="TIGR01910">
    <property type="entry name" value="DapE-ArgE"/>
    <property type="match status" value="1"/>
</dbReference>
<keyword evidence="5" id="KW-0378">Hydrolase</keyword>
<feature type="domain" description="Peptidase M20 dimerisation" evidence="8">
    <location>
        <begin position="209"/>
        <end position="316"/>
    </location>
</feature>
<dbReference type="InterPro" id="IPR050072">
    <property type="entry name" value="Peptidase_M20A"/>
</dbReference>
<evidence type="ECO:0000256" key="6">
    <source>
        <dbReference type="ARBA" id="ARBA00022833"/>
    </source>
</evidence>
<name>A0A0E2HSN3_9FIRM</name>
<accession>A0A0E2HSN3</accession>
<dbReference type="InterPro" id="IPR010182">
    <property type="entry name" value="ArgE/DapE"/>
</dbReference>
<keyword evidence="6" id="KW-0862">Zinc</keyword>
<dbReference type="Gene3D" id="3.30.70.360">
    <property type="match status" value="1"/>
</dbReference>
<dbReference type="InterPro" id="IPR036264">
    <property type="entry name" value="Bact_exopeptidase_dim_dom"/>
</dbReference>
<gene>
    <name evidence="9" type="ORF">HMPREF1090_01191</name>
</gene>
<sequence>MMRPLKEVLEENKQAYIQRLMDLIAIDTHDLGHGIAGGLEKQGQEYMVKLFGDMGADIIRRDPMTEEAIEQCLAKYQEGNIGHNYDDRYNVYAVFKGDEDGRSLMFNGHIDTMPAGNENEWNTPPHTPTMKDGRLYGLGAADMKGGLMASVMAVQLLKDAGVKLPGDVHITSVCDEEGGGNGSMAAIMSGEKADGVVVCEPSSDELILAHMGFVFFKVEFEGKANHSGAKWKGVSAIDKALKVIRELEELEHKWLLTYKHPLLPAPNLNIGTIHGGSAGSTVPGHCYFETCIHYLPRQMSYDQVVEEFTDAVNRVADSDLWLRQHRPVITMYQAGGAFEQESDDSFVSCFMNGYEKALGRQVRLVGSPAGCDSRLWKNIAGRPTMQFGPGRLEECHAVNEYVEAESYLEAILVYAQLILEWCKANK</sequence>
<dbReference type="InterPro" id="IPR011650">
    <property type="entry name" value="Peptidase_M20_dimer"/>
</dbReference>
<dbReference type="SUPFAM" id="SSF53187">
    <property type="entry name" value="Zn-dependent exopeptidases"/>
    <property type="match status" value="1"/>
</dbReference>
<reference evidence="9 10" key="1">
    <citation type="submission" date="2013-01" db="EMBL/GenBank/DDBJ databases">
        <title>The Genome Sequence of Clostridium clostridioforme 90A8.</title>
        <authorList>
            <consortium name="The Broad Institute Genome Sequencing Platform"/>
            <person name="Earl A."/>
            <person name="Ward D."/>
            <person name="Feldgarden M."/>
            <person name="Gevers D."/>
            <person name="Courvalin P."/>
            <person name="Lambert T."/>
            <person name="Walker B."/>
            <person name="Young S.K."/>
            <person name="Zeng Q."/>
            <person name="Gargeya S."/>
            <person name="Fitzgerald M."/>
            <person name="Haas B."/>
            <person name="Abouelleil A."/>
            <person name="Alvarado L."/>
            <person name="Arachchi H.M."/>
            <person name="Berlin A.M."/>
            <person name="Chapman S.B."/>
            <person name="Dewar J."/>
            <person name="Goldberg J."/>
            <person name="Griggs A."/>
            <person name="Gujja S."/>
            <person name="Hansen M."/>
            <person name="Howarth C."/>
            <person name="Imamovic A."/>
            <person name="Larimer J."/>
            <person name="McCowan C."/>
            <person name="Murphy C."/>
            <person name="Neiman D."/>
            <person name="Pearson M."/>
            <person name="Priest M."/>
            <person name="Roberts A."/>
            <person name="Saif S."/>
            <person name="Shea T."/>
            <person name="Sisk P."/>
            <person name="Sykes S."/>
            <person name="Wortman J."/>
            <person name="Nusbaum C."/>
            <person name="Birren B."/>
        </authorList>
    </citation>
    <scope>NUCLEOTIDE SEQUENCE [LARGE SCALE GENOMIC DNA]</scope>
    <source>
        <strain evidence="9 10">90A8</strain>
    </source>
</reference>
<dbReference type="EMBL" id="AGYR01000008">
    <property type="protein sequence ID" value="ENZ18607.1"/>
    <property type="molecule type" value="Genomic_DNA"/>
</dbReference>
<evidence type="ECO:0000313" key="10">
    <source>
        <dbReference type="Proteomes" id="UP000013085"/>
    </source>
</evidence>
<keyword evidence="7" id="KW-0170">Cobalt</keyword>
<keyword evidence="4" id="KW-0479">Metal-binding</keyword>
<dbReference type="InterPro" id="IPR002933">
    <property type="entry name" value="Peptidase_M20"/>
</dbReference>
<dbReference type="Gene3D" id="3.40.630.10">
    <property type="entry name" value="Zn peptidases"/>
    <property type="match status" value="1"/>
</dbReference>
<protein>
    <submittedName>
        <fullName evidence="9">ArgE/DapE family peptidase</fullName>
    </submittedName>
</protein>
<dbReference type="HOGENOM" id="CLU_021802_0_2_9"/>
<evidence type="ECO:0000256" key="3">
    <source>
        <dbReference type="ARBA" id="ARBA00006247"/>
    </source>
</evidence>
<comment type="caution">
    <text evidence="9">The sequence shown here is derived from an EMBL/GenBank/DDBJ whole genome shotgun (WGS) entry which is preliminary data.</text>
</comment>
<dbReference type="SUPFAM" id="SSF55031">
    <property type="entry name" value="Bacterial exopeptidase dimerisation domain"/>
    <property type="match status" value="1"/>
</dbReference>
<evidence type="ECO:0000256" key="2">
    <source>
        <dbReference type="ARBA" id="ARBA00001947"/>
    </source>
</evidence>
<proteinExistence type="inferred from homology"/>
<dbReference type="GO" id="GO:0046872">
    <property type="term" value="F:metal ion binding"/>
    <property type="evidence" value="ECO:0007669"/>
    <property type="project" value="UniProtKB-KW"/>
</dbReference>
<evidence type="ECO:0000313" key="9">
    <source>
        <dbReference type="EMBL" id="ENZ18607.1"/>
    </source>
</evidence>
<dbReference type="PATRIC" id="fig|999408.3.peg.1275"/>
<dbReference type="Pfam" id="PF01546">
    <property type="entry name" value="Peptidase_M20"/>
    <property type="match status" value="1"/>
</dbReference>
<evidence type="ECO:0000259" key="8">
    <source>
        <dbReference type="Pfam" id="PF07687"/>
    </source>
</evidence>
<evidence type="ECO:0000256" key="4">
    <source>
        <dbReference type="ARBA" id="ARBA00022723"/>
    </source>
</evidence>
<evidence type="ECO:0000256" key="1">
    <source>
        <dbReference type="ARBA" id="ARBA00001941"/>
    </source>
</evidence>
<comment type="cofactor">
    <cofactor evidence="1">
        <name>Co(2+)</name>
        <dbReference type="ChEBI" id="CHEBI:48828"/>
    </cofactor>
</comment>
<dbReference type="GO" id="GO:0016787">
    <property type="term" value="F:hydrolase activity"/>
    <property type="evidence" value="ECO:0007669"/>
    <property type="project" value="UniProtKB-KW"/>
</dbReference>
<dbReference type="AlphaFoldDB" id="A0A0E2HSN3"/>
<dbReference type="RefSeq" id="WP_002588147.1">
    <property type="nucleotide sequence ID" value="NZ_KB851009.1"/>
</dbReference>
<dbReference type="PANTHER" id="PTHR43808">
    <property type="entry name" value="ACETYLORNITHINE DEACETYLASE"/>
    <property type="match status" value="1"/>
</dbReference>
<dbReference type="Proteomes" id="UP000013085">
    <property type="component" value="Unassembled WGS sequence"/>
</dbReference>
<comment type="cofactor">
    <cofactor evidence="2">
        <name>Zn(2+)</name>
        <dbReference type="ChEBI" id="CHEBI:29105"/>
    </cofactor>
</comment>
<evidence type="ECO:0000256" key="7">
    <source>
        <dbReference type="ARBA" id="ARBA00023285"/>
    </source>
</evidence>
<organism evidence="9 10">
    <name type="scientific">[Clostridium] clostridioforme 90A8</name>
    <dbReference type="NCBI Taxonomy" id="999408"/>
    <lineage>
        <taxon>Bacteria</taxon>
        <taxon>Bacillati</taxon>
        <taxon>Bacillota</taxon>
        <taxon>Clostridia</taxon>
        <taxon>Lachnospirales</taxon>
        <taxon>Lachnospiraceae</taxon>
        <taxon>Enterocloster</taxon>
    </lineage>
</organism>
<dbReference type="PANTHER" id="PTHR43808:SF25">
    <property type="entry name" value="PEPTIDASE M20 DIMERISATION DOMAIN-CONTAINING PROTEIN"/>
    <property type="match status" value="1"/>
</dbReference>
<evidence type="ECO:0000256" key="5">
    <source>
        <dbReference type="ARBA" id="ARBA00022801"/>
    </source>
</evidence>
<comment type="similarity">
    <text evidence="3">Belongs to the peptidase M20A family.</text>
</comment>